<dbReference type="Proteomes" id="UP001195941">
    <property type="component" value="Unassembled WGS sequence"/>
</dbReference>
<evidence type="ECO:0000313" key="2">
    <source>
        <dbReference type="EMBL" id="MBR9651493.1"/>
    </source>
</evidence>
<name>A0ABS5HSG1_9RHOB</name>
<organism evidence="2 3">
    <name type="scientific">Thalassovita aquimarina</name>
    <dbReference type="NCBI Taxonomy" id="2785917"/>
    <lineage>
        <taxon>Bacteria</taxon>
        <taxon>Pseudomonadati</taxon>
        <taxon>Pseudomonadota</taxon>
        <taxon>Alphaproteobacteria</taxon>
        <taxon>Rhodobacterales</taxon>
        <taxon>Roseobacteraceae</taxon>
        <taxon>Thalassovita</taxon>
    </lineage>
</organism>
<feature type="signal peptide" evidence="1">
    <location>
        <begin position="1"/>
        <end position="26"/>
    </location>
</feature>
<sequence length="586" mass="63467">MFGFSCKSARAALVAGIAAMAGSAAGQSAEVLETQRADYDAVKPKSVIELQLFRDTTDVALLGDEGGQLRLISLNPAVNAWFLLQVGTADNPAQQSYHIENPDPAGQQVVLVPGDDPALKLIRGPKTLTCRPWAGEPSSLAEARKKGIPYAPICDKRLFLRNKASGARTTLEATTEFLRDHVWGGESILNLAKGTLFKDSEMETAKVEGMAAEGREAVGPGAAAMLETLGARPVIGHQMDVTVYGAEGGRMAGGLWYSVQGVPGVFASVYQPRWVPEAILKGPGKANWLDGTESRANGYFVAFDLSRFDLGFAVGTDHPGVGWSSRPPVSVRPRGMPGPDGISNVAPLMRLGMVNPKVAEQVVATFTAGFKRHHGAFKFGDYRTVDYGKHYGFIENGAILSKLWPGLSTLYVLNDGTVGMRTWTEADNALLPRIRFARQNGVPIVVTDSETGLPVPGDRVTLWGPGNWSGSAEAKLRTLRAGACIKHNEGRQYLIYGYFSTATPSAMARVFQAYGCEYAMLLDMNALEHTYLALYARNQEGMHVQHLVPGMKLIEKKARDGNLIPRFLGFVDNRDFFYLTPKEDGK</sequence>
<evidence type="ECO:0000256" key="1">
    <source>
        <dbReference type="SAM" id="SignalP"/>
    </source>
</evidence>
<protein>
    <submittedName>
        <fullName evidence="2">Uncharacterized protein</fullName>
    </submittedName>
</protein>
<keyword evidence="3" id="KW-1185">Reference proteome</keyword>
<feature type="chain" id="PRO_5047448152" evidence="1">
    <location>
        <begin position="27"/>
        <end position="586"/>
    </location>
</feature>
<dbReference type="RefSeq" id="WP_212701005.1">
    <property type="nucleotide sequence ID" value="NZ_JADMKU010000007.1"/>
</dbReference>
<comment type="caution">
    <text evidence="2">The sequence shown here is derived from an EMBL/GenBank/DDBJ whole genome shotgun (WGS) entry which is preliminary data.</text>
</comment>
<keyword evidence="1" id="KW-0732">Signal</keyword>
<evidence type="ECO:0000313" key="3">
    <source>
        <dbReference type="Proteomes" id="UP001195941"/>
    </source>
</evidence>
<accession>A0ABS5HSG1</accession>
<reference evidence="2 3" key="1">
    <citation type="journal article" date="2021" name="Arch. Microbiol.">
        <title>Thalassobius aquimarinus sp. nov., isolated from the Sea of Japan seashore.</title>
        <authorList>
            <person name="Kurilenko V.V."/>
            <person name="Romanenko L.A."/>
            <person name="Chernysheva N.Y."/>
            <person name="Velansky P.V."/>
            <person name="Tekutyeva L.A."/>
            <person name="Isaeva M.P."/>
            <person name="Mikhailov V.V."/>
        </authorList>
    </citation>
    <scope>NUCLEOTIDE SEQUENCE [LARGE SCALE GENOMIC DNA]</scope>
    <source>
        <strain evidence="2 3">KMM 8518</strain>
    </source>
</reference>
<dbReference type="EMBL" id="JADMKU010000007">
    <property type="protein sequence ID" value="MBR9651493.1"/>
    <property type="molecule type" value="Genomic_DNA"/>
</dbReference>
<proteinExistence type="predicted"/>
<gene>
    <name evidence="2" type="ORF">IT775_10200</name>
</gene>